<sequence length="840" mass="98063">MMFLEMGETIIAKYNCSMVKEMRVHDGLLLICQNNIYFISNYSVTIDDEIEEIIPISSAEKDFFTFDTSEDDENLFFSGENENEKKKKTITQKHKCTKISYQELNHANKINFLFLPTAIEIFSENGGNYFLNLNGGKKIRNQVYNLLNSMKNEYVISNIKDVNLDTSVLKKKLSAITKLWEENKISNFAYLMHLNTIAGRTYNDLTQYPVFPWILKDYTSEKLDLNDPNIYRDLSKPMGALNEKRLEKFVERYENWDDPTGKIPAFHYGSHYSSSGNVLYYLIRMEPFTKQFVQFQGGKFDHADRLFHSIALTYKSSSEENMSDVKELIPEFFYLPEFLKNDNNFNFGIKQSNGEKVDDVILPKWANNDAHEFIRIHRQALESDYVSEHLNEWIDLIFGYKQRGEEAIKANNVFYYLTYSGAIDLDQIEDPIERAAIISQINNFGQTPIQLFTKPHPIRRKLKLKSPPIYAFPKKIKFEKIKQCQYPIGDIGSLSHKLVYTAQINCKIFPSLTKQLCWNNFDHSLRIVSVDGEKIIKIYEFMHLCEITESQLSYDELILVTGGKDGTVNVWKIINNINQNNKKNINKSNEFTLIGRLIGHYQEITSIAISKQFNIIITGSKDKKCFVWDLNRLSLIRRLPKFKTPLISIKINEFTGEIITCSKTEFKIWTLNGFLLAETEINANTITSITMTNLPEYKNEHLYVTGHQNGEIYFWHLLHLQKKRKLKIDTIKKVSNFQISSLLITKDNKRFYLGDLNGNLYSFFLPDLGIKRHWMDDKDSQNCMKCGSTFTISLRRHHCRNCGKIFCKNCSSNKIEIPDLEFYHRVRACFDCFQMLKDEK</sequence>
<accession>A0AAV7Z4U3</accession>
<dbReference type="Pfam" id="PF02138">
    <property type="entry name" value="Beach"/>
    <property type="match status" value="1"/>
</dbReference>
<dbReference type="Pfam" id="PF01363">
    <property type="entry name" value="FYVE"/>
    <property type="match status" value="1"/>
</dbReference>
<evidence type="ECO:0000313" key="11">
    <source>
        <dbReference type="EMBL" id="KAJ3436145.1"/>
    </source>
</evidence>
<dbReference type="Gene3D" id="1.10.1540.10">
    <property type="entry name" value="BEACH domain"/>
    <property type="match status" value="1"/>
</dbReference>
<dbReference type="Gene3D" id="2.130.10.10">
    <property type="entry name" value="YVTN repeat-like/Quinoprotein amine dehydrogenase"/>
    <property type="match status" value="1"/>
</dbReference>
<evidence type="ECO:0000256" key="3">
    <source>
        <dbReference type="ARBA" id="ARBA00022737"/>
    </source>
</evidence>
<keyword evidence="1 7" id="KW-0853">WD repeat</keyword>
<evidence type="ECO:0000259" key="8">
    <source>
        <dbReference type="PROSITE" id="PS50178"/>
    </source>
</evidence>
<dbReference type="SUPFAM" id="SSF81837">
    <property type="entry name" value="BEACH domain"/>
    <property type="match status" value="1"/>
</dbReference>
<dbReference type="InterPro" id="IPR000409">
    <property type="entry name" value="BEACH_dom"/>
</dbReference>
<feature type="domain" description="BEACH-type PH" evidence="10">
    <location>
        <begin position="5"/>
        <end position="148"/>
    </location>
</feature>
<dbReference type="Pfam" id="PF14844">
    <property type="entry name" value="PH_BEACH"/>
    <property type="match status" value="1"/>
</dbReference>
<dbReference type="InterPro" id="IPR036372">
    <property type="entry name" value="BEACH_dom_sf"/>
</dbReference>
<dbReference type="InterPro" id="IPR000306">
    <property type="entry name" value="Znf_FYVE"/>
</dbReference>
<dbReference type="InterPro" id="IPR019775">
    <property type="entry name" value="WD40_repeat_CS"/>
</dbReference>
<evidence type="ECO:0000259" key="9">
    <source>
        <dbReference type="PROSITE" id="PS50197"/>
    </source>
</evidence>
<dbReference type="InterPro" id="IPR036322">
    <property type="entry name" value="WD40_repeat_dom_sf"/>
</dbReference>
<dbReference type="InterPro" id="IPR015943">
    <property type="entry name" value="WD40/YVTN_repeat-like_dom_sf"/>
</dbReference>
<gene>
    <name evidence="11" type="ORF">M0812_18197</name>
</gene>
<dbReference type="InterPro" id="IPR011011">
    <property type="entry name" value="Znf_FYVE_PHD"/>
</dbReference>
<dbReference type="SMART" id="SM01026">
    <property type="entry name" value="Beach"/>
    <property type="match status" value="1"/>
</dbReference>
<dbReference type="AlphaFoldDB" id="A0AAV7Z4U3"/>
<evidence type="ECO:0000256" key="5">
    <source>
        <dbReference type="ARBA" id="ARBA00022833"/>
    </source>
</evidence>
<dbReference type="PROSITE" id="PS50178">
    <property type="entry name" value="ZF_FYVE"/>
    <property type="match status" value="1"/>
</dbReference>
<name>A0AAV7Z4U3_9EUKA</name>
<dbReference type="SUPFAM" id="SSF50978">
    <property type="entry name" value="WD40 repeat-like"/>
    <property type="match status" value="1"/>
</dbReference>
<dbReference type="FunFam" id="1.10.1540.10:FF:000002">
    <property type="entry name" value="WD repeat and FYVE domain containing 3"/>
    <property type="match status" value="1"/>
</dbReference>
<dbReference type="SUPFAM" id="SSF57903">
    <property type="entry name" value="FYVE/PHD zinc finger"/>
    <property type="match status" value="1"/>
</dbReference>
<evidence type="ECO:0000256" key="4">
    <source>
        <dbReference type="ARBA" id="ARBA00022771"/>
    </source>
</evidence>
<dbReference type="Pfam" id="PF20426">
    <property type="entry name" value="NBCH_WD40"/>
    <property type="match status" value="1"/>
</dbReference>
<dbReference type="EMBL" id="JANTQA010000036">
    <property type="protein sequence ID" value="KAJ3436145.1"/>
    <property type="molecule type" value="Genomic_DNA"/>
</dbReference>
<dbReference type="Proteomes" id="UP001146793">
    <property type="component" value="Unassembled WGS sequence"/>
</dbReference>
<evidence type="ECO:0000259" key="10">
    <source>
        <dbReference type="PROSITE" id="PS51783"/>
    </source>
</evidence>
<dbReference type="InterPro" id="IPR046851">
    <property type="entry name" value="NBCH_WD40"/>
</dbReference>
<dbReference type="SMART" id="SM00064">
    <property type="entry name" value="FYVE"/>
    <property type="match status" value="1"/>
</dbReference>
<dbReference type="InterPro" id="IPR011993">
    <property type="entry name" value="PH-like_dom_sf"/>
</dbReference>
<evidence type="ECO:0000256" key="1">
    <source>
        <dbReference type="ARBA" id="ARBA00022574"/>
    </source>
</evidence>
<evidence type="ECO:0000256" key="2">
    <source>
        <dbReference type="ARBA" id="ARBA00022723"/>
    </source>
</evidence>
<dbReference type="PROSITE" id="PS00678">
    <property type="entry name" value="WD_REPEATS_1"/>
    <property type="match status" value="1"/>
</dbReference>
<evidence type="ECO:0000256" key="7">
    <source>
        <dbReference type="PROSITE-ProRule" id="PRU00221"/>
    </source>
</evidence>
<dbReference type="GO" id="GO:0008270">
    <property type="term" value="F:zinc ion binding"/>
    <property type="evidence" value="ECO:0007669"/>
    <property type="project" value="UniProtKB-KW"/>
</dbReference>
<dbReference type="Gene3D" id="3.30.40.10">
    <property type="entry name" value="Zinc/RING finger domain, C3HC4 (zinc finger)"/>
    <property type="match status" value="1"/>
</dbReference>
<keyword evidence="4 6" id="KW-0863">Zinc-finger</keyword>
<dbReference type="InterPro" id="IPR051944">
    <property type="entry name" value="BEACH_domain_protein"/>
</dbReference>
<dbReference type="PROSITE" id="PS50197">
    <property type="entry name" value="BEACH"/>
    <property type="match status" value="1"/>
</dbReference>
<evidence type="ECO:0000256" key="6">
    <source>
        <dbReference type="PROSITE-ProRule" id="PRU00091"/>
    </source>
</evidence>
<dbReference type="PROSITE" id="PS50082">
    <property type="entry name" value="WD_REPEATS_2"/>
    <property type="match status" value="2"/>
</dbReference>
<dbReference type="PANTHER" id="PTHR46108:SF4">
    <property type="entry name" value="BLUE CHEESE"/>
    <property type="match status" value="1"/>
</dbReference>
<keyword evidence="2" id="KW-0479">Metal-binding</keyword>
<dbReference type="PANTHER" id="PTHR46108">
    <property type="entry name" value="BLUE CHEESE"/>
    <property type="match status" value="1"/>
</dbReference>
<feature type="domain" description="BEACH" evidence="9">
    <location>
        <begin position="165"/>
        <end position="459"/>
    </location>
</feature>
<feature type="domain" description="FYVE-type" evidence="8">
    <location>
        <begin position="777"/>
        <end position="837"/>
    </location>
</feature>
<dbReference type="PROSITE" id="PS51783">
    <property type="entry name" value="PH_BEACH"/>
    <property type="match status" value="1"/>
</dbReference>
<evidence type="ECO:0000313" key="12">
    <source>
        <dbReference type="Proteomes" id="UP001146793"/>
    </source>
</evidence>
<dbReference type="CDD" id="cd01201">
    <property type="entry name" value="PH_BEACH"/>
    <property type="match status" value="1"/>
</dbReference>
<comment type="caution">
    <text evidence="11">The sequence shown here is derived from an EMBL/GenBank/DDBJ whole genome shotgun (WGS) entry which is preliminary data.</text>
</comment>
<dbReference type="PROSITE" id="PS50294">
    <property type="entry name" value="WD_REPEATS_REGION"/>
    <property type="match status" value="1"/>
</dbReference>
<reference evidence="11" key="1">
    <citation type="submission" date="2022-08" db="EMBL/GenBank/DDBJ databases">
        <title>Novel sulphate-reducing endosymbionts in the free-living metamonad Anaeramoeba.</title>
        <authorList>
            <person name="Jerlstrom-Hultqvist J."/>
            <person name="Cepicka I."/>
            <person name="Gallot-Lavallee L."/>
            <person name="Salas-Leiva D."/>
            <person name="Curtis B.A."/>
            <person name="Zahonova K."/>
            <person name="Pipaliya S."/>
            <person name="Dacks J."/>
            <person name="Roger A.J."/>
        </authorList>
    </citation>
    <scope>NUCLEOTIDE SEQUENCE</scope>
    <source>
        <strain evidence="11">Busselton2</strain>
    </source>
</reference>
<dbReference type="InterPro" id="IPR013083">
    <property type="entry name" value="Znf_RING/FYVE/PHD"/>
</dbReference>
<dbReference type="CDD" id="cd15730">
    <property type="entry name" value="FYVE_EEA1"/>
    <property type="match status" value="1"/>
</dbReference>
<dbReference type="CDD" id="cd06071">
    <property type="entry name" value="Beach"/>
    <property type="match status" value="1"/>
</dbReference>
<dbReference type="InterPro" id="IPR017455">
    <property type="entry name" value="Znf_FYVE-rel"/>
</dbReference>
<dbReference type="Gene3D" id="2.30.29.30">
    <property type="entry name" value="Pleckstrin-homology domain (PH domain)/Phosphotyrosine-binding domain (PTB)"/>
    <property type="match status" value="1"/>
</dbReference>
<feature type="repeat" description="WD" evidence="7">
    <location>
        <begin position="597"/>
        <end position="638"/>
    </location>
</feature>
<protein>
    <submittedName>
        <fullName evidence="11">Beige/beach-related</fullName>
    </submittedName>
</protein>
<dbReference type="SMART" id="SM00320">
    <property type="entry name" value="WD40"/>
    <property type="match status" value="3"/>
</dbReference>
<keyword evidence="3" id="KW-0677">Repeat</keyword>
<organism evidence="11 12">
    <name type="scientific">Anaeramoeba flamelloides</name>
    <dbReference type="NCBI Taxonomy" id="1746091"/>
    <lineage>
        <taxon>Eukaryota</taxon>
        <taxon>Metamonada</taxon>
        <taxon>Anaeramoebidae</taxon>
        <taxon>Anaeramoeba</taxon>
    </lineage>
</organism>
<proteinExistence type="predicted"/>
<feature type="repeat" description="WD" evidence="7">
    <location>
        <begin position="540"/>
        <end position="573"/>
    </location>
</feature>
<dbReference type="SUPFAM" id="SSF50729">
    <property type="entry name" value="PH domain-like"/>
    <property type="match status" value="1"/>
</dbReference>
<dbReference type="InterPro" id="IPR001680">
    <property type="entry name" value="WD40_rpt"/>
</dbReference>
<keyword evidence="5" id="KW-0862">Zinc</keyword>
<dbReference type="InterPro" id="IPR023362">
    <property type="entry name" value="PH-BEACH_dom"/>
</dbReference>